<keyword evidence="9" id="KW-1185">Reference proteome</keyword>
<evidence type="ECO:0000256" key="5">
    <source>
        <dbReference type="PIRSR" id="PIRSR000137-1"/>
    </source>
</evidence>
<keyword evidence="4" id="KW-0274">FAD</keyword>
<evidence type="ECO:0000259" key="7">
    <source>
        <dbReference type="PROSITE" id="PS00624"/>
    </source>
</evidence>
<evidence type="ECO:0000256" key="2">
    <source>
        <dbReference type="ARBA" id="ARBA00010790"/>
    </source>
</evidence>
<dbReference type="GO" id="GO:0050660">
    <property type="term" value="F:flavin adenine dinucleotide binding"/>
    <property type="evidence" value="ECO:0007669"/>
    <property type="project" value="InterPro"/>
</dbReference>
<dbReference type="PANTHER" id="PTHR11552:SF147">
    <property type="entry name" value="CHOLINE DEHYDROGENASE, MITOCHONDRIAL"/>
    <property type="match status" value="1"/>
</dbReference>
<protein>
    <submittedName>
        <fullName evidence="8">SPOSA6832_05056-mRNA-1:cds</fullName>
    </submittedName>
</protein>
<organism evidence="8 9">
    <name type="scientific">Sporidiobolus salmonicolor</name>
    <name type="common">Yeast-like fungus</name>
    <name type="synonym">Sporobolomyces salmonicolor</name>
    <dbReference type="NCBI Taxonomy" id="5005"/>
    <lineage>
        <taxon>Eukaryota</taxon>
        <taxon>Fungi</taxon>
        <taxon>Dikarya</taxon>
        <taxon>Basidiomycota</taxon>
        <taxon>Pucciniomycotina</taxon>
        <taxon>Microbotryomycetes</taxon>
        <taxon>Sporidiobolales</taxon>
        <taxon>Sporidiobolaceae</taxon>
        <taxon>Sporobolomyces</taxon>
    </lineage>
</organism>
<feature type="active site" description="Proton donor" evidence="5">
    <location>
        <position position="435"/>
    </location>
</feature>
<dbReference type="AlphaFoldDB" id="A0A0D6EU97"/>
<feature type="active site" description="Proton acceptor" evidence="5">
    <location>
        <position position="478"/>
    </location>
</feature>
<dbReference type="InterPro" id="IPR000172">
    <property type="entry name" value="GMC_OxRdtase_N"/>
</dbReference>
<dbReference type="SUPFAM" id="SSF54373">
    <property type="entry name" value="FAD-linked reductases, C-terminal domain"/>
    <property type="match status" value="1"/>
</dbReference>
<dbReference type="PROSITE" id="PS00624">
    <property type="entry name" value="GMC_OXRED_2"/>
    <property type="match status" value="1"/>
</dbReference>
<reference evidence="9" key="1">
    <citation type="submission" date="2015-02" db="EMBL/GenBank/DDBJ databases">
        <authorList>
            <person name="Gon?alves P."/>
        </authorList>
    </citation>
    <scope>NUCLEOTIDE SEQUENCE [LARGE SCALE GENOMIC DNA]</scope>
</reference>
<evidence type="ECO:0000313" key="9">
    <source>
        <dbReference type="Proteomes" id="UP000243876"/>
    </source>
</evidence>
<dbReference type="Gene3D" id="3.30.560.10">
    <property type="entry name" value="Glucose Oxidase, domain 3"/>
    <property type="match status" value="1"/>
</dbReference>
<dbReference type="PANTHER" id="PTHR11552">
    <property type="entry name" value="GLUCOSE-METHANOL-CHOLINE GMC OXIDOREDUCTASE"/>
    <property type="match status" value="1"/>
</dbReference>
<proteinExistence type="inferred from homology"/>
<keyword evidence="3" id="KW-0285">Flavoprotein</keyword>
<evidence type="ECO:0000256" key="6">
    <source>
        <dbReference type="SAM" id="MobiDB-lite"/>
    </source>
</evidence>
<dbReference type="Proteomes" id="UP000243876">
    <property type="component" value="Unassembled WGS sequence"/>
</dbReference>
<dbReference type="GO" id="GO:0016614">
    <property type="term" value="F:oxidoreductase activity, acting on CH-OH group of donors"/>
    <property type="evidence" value="ECO:0007669"/>
    <property type="project" value="InterPro"/>
</dbReference>
<gene>
    <name evidence="8" type="primary">SPOSA6832_05056</name>
</gene>
<feature type="region of interest" description="Disordered" evidence="6">
    <location>
        <begin position="288"/>
        <end position="309"/>
    </location>
</feature>
<dbReference type="Pfam" id="PF00732">
    <property type="entry name" value="GMC_oxred_N"/>
    <property type="match status" value="1"/>
</dbReference>
<sequence>MLGGCSSINAQCYQHCSPSDYDLWESLGATGWSWNALKPYFAKAETYTPNPEHKIDESKRGKGGEWMTSYPPTNEITASFVETGPKVGIPANADLNIETNTTGITRFQAHIDSSGQRSSTSAAYLTKRVFTRPNLSILTATTCTRLILTPISTGTKCTGVELAQAASPSSQRWIAHAKKEVIVSLGSFGSPQLLLCSGVGRKETLAKAGVEQKVELNGVGEGLRDHILAICSFKAKKGTSLQYLTNPIKTLPHLAKWLYNGKGALATNLAEAGAFLRSDDIEADGTVSPVGQGHGTGVVPKGKTNASGPTSPDLEIINAPLWYVNHALAPVPDASADYFTLASTIIRPYSRGTVTISSGSTFDKPLIDPKYFSDERDMQVCLAGVHLIRRLAQTAPLSQYLLGPAAPAMTQEEWDTASDEELIKHIRGHAETIYHPMSTCKIGSKADDGVVDADLKVHGIAGLRVCDASIFPDSVSGHPVAAVVAVAEKFADMLKAEYAS</sequence>
<comment type="similarity">
    <text evidence="2">Belongs to the GMC oxidoreductase family.</text>
</comment>
<evidence type="ECO:0000313" key="8">
    <source>
        <dbReference type="EMBL" id="CEQ43165.1"/>
    </source>
</evidence>
<dbReference type="EMBL" id="CENE01000054">
    <property type="protein sequence ID" value="CEQ43165.1"/>
    <property type="molecule type" value="Genomic_DNA"/>
</dbReference>
<dbReference type="InterPro" id="IPR007867">
    <property type="entry name" value="GMC_OxRtase_C"/>
</dbReference>
<dbReference type="SUPFAM" id="SSF51905">
    <property type="entry name" value="FAD/NAD(P)-binding domain"/>
    <property type="match status" value="1"/>
</dbReference>
<dbReference type="OrthoDB" id="269227at2759"/>
<comment type="cofactor">
    <cofactor evidence="1">
        <name>FAD</name>
        <dbReference type="ChEBI" id="CHEBI:57692"/>
    </cofactor>
</comment>
<dbReference type="InterPro" id="IPR012132">
    <property type="entry name" value="GMC_OxRdtase"/>
</dbReference>
<accession>A0A0D6EU97</accession>
<dbReference type="Pfam" id="PF05199">
    <property type="entry name" value="GMC_oxred_C"/>
    <property type="match status" value="1"/>
</dbReference>
<evidence type="ECO:0000256" key="4">
    <source>
        <dbReference type="ARBA" id="ARBA00022827"/>
    </source>
</evidence>
<dbReference type="Gene3D" id="3.50.50.60">
    <property type="entry name" value="FAD/NAD(P)-binding domain"/>
    <property type="match status" value="1"/>
</dbReference>
<evidence type="ECO:0000256" key="1">
    <source>
        <dbReference type="ARBA" id="ARBA00001974"/>
    </source>
</evidence>
<feature type="domain" description="Glucose-methanol-choline oxidoreductase N-terminal" evidence="7">
    <location>
        <begin position="186"/>
        <end position="200"/>
    </location>
</feature>
<evidence type="ECO:0000256" key="3">
    <source>
        <dbReference type="ARBA" id="ARBA00022630"/>
    </source>
</evidence>
<dbReference type="PIRSF" id="PIRSF000137">
    <property type="entry name" value="Alcohol_oxidase"/>
    <property type="match status" value="1"/>
</dbReference>
<dbReference type="InterPro" id="IPR036188">
    <property type="entry name" value="FAD/NAD-bd_sf"/>
</dbReference>
<name>A0A0D6EU97_SPOSA</name>